<dbReference type="EMBL" id="VOXD01000035">
    <property type="protein sequence ID" value="TXF87578.1"/>
    <property type="molecule type" value="Genomic_DNA"/>
</dbReference>
<dbReference type="OrthoDB" id="1495978at2"/>
<keyword evidence="4" id="KW-1185">Reference proteome</keyword>
<evidence type="ECO:0000313" key="3">
    <source>
        <dbReference type="EMBL" id="TXF87578.1"/>
    </source>
</evidence>
<keyword evidence="2" id="KW-0472">Membrane</keyword>
<name>A0A5C7FDK3_9BACT</name>
<feature type="transmembrane region" description="Helical" evidence="2">
    <location>
        <begin position="16"/>
        <end position="38"/>
    </location>
</feature>
<dbReference type="AlphaFoldDB" id="A0A5C7FDK3"/>
<feature type="region of interest" description="Disordered" evidence="1">
    <location>
        <begin position="61"/>
        <end position="82"/>
    </location>
</feature>
<gene>
    <name evidence="3" type="ORF">FUA23_18510</name>
</gene>
<comment type="caution">
    <text evidence="3">The sequence shown here is derived from an EMBL/GenBank/DDBJ whole genome shotgun (WGS) entry which is preliminary data.</text>
</comment>
<sequence>MDEQRDPYDGDYVGNIFGWKLSMYGLVIILAFCALAAYRHYTMDVPVGFDDPLEAQKDRFAPAGAADRAKAEAEARDTLDLQ</sequence>
<evidence type="ECO:0000256" key="2">
    <source>
        <dbReference type="SAM" id="Phobius"/>
    </source>
</evidence>
<evidence type="ECO:0000313" key="4">
    <source>
        <dbReference type="Proteomes" id="UP000321907"/>
    </source>
</evidence>
<keyword evidence="2" id="KW-1133">Transmembrane helix</keyword>
<protein>
    <submittedName>
        <fullName evidence="3">Uncharacterized protein</fullName>
    </submittedName>
</protein>
<reference evidence="3 4" key="1">
    <citation type="submission" date="2019-08" db="EMBL/GenBank/DDBJ databases">
        <title>Lewinella sp. strain SSH13 Genome sequencing and assembly.</title>
        <authorList>
            <person name="Kim I."/>
        </authorList>
    </citation>
    <scope>NUCLEOTIDE SEQUENCE [LARGE SCALE GENOMIC DNA]</scope>
    <source>
        <strain evidence="3 4">SSH13</strain>
    </source>
</reference>
<keyword evidence="2" id="KW-0812">Transmembrane</keyword>
<feature type="compositionally biased region" description="Basic and acidic residues" evidence="1">
    <location>
        <begin position="67"/>
        <end position="82"/>
    </location>
</feature>
<evidence type="ECO:0000256" key="1">
    <source>
        <dbReference type="SAM" id="MobiDB-lite"/>
    </source>
</evidence>
<dbReference type="Proteomes" id="UP000321907">
    <property type="component" value="Unassembled WGS sequence"/>
</dbReference>
<accession>A0A5C7FDK3</accession>
<dbReference type="RefSeq" id="WP_147932254.1">
    <property type="nucleotide sequence ID" value="NZ_VOXD01000035.1"/>
</dbReference>
<proteinExistence type="predicted"/>
<organism evidence="3 4">
    <name type="scientific">Neolewinella aurantiaca</name>
    <dbReference type="NCBI Taxonomy" id="2602767"/>
    <lineage>
        <taxon>Bacteria</taxon>
        <taxon>Pseudomonadati</taxon>
        <taxon>Bacteroidota</taxon>
        <taxon>Saprospiria</taxon>
        <taxon>Saprospirales</taxon>
        <taxon>Lewinellaceae</taxon>
        <taxon>Neolewinella</taxon>
    </lineage>
</organism>